<gene>
    <name evidence="2" type="ORF">CWS31_002360</name>
</gene>
<dbReference type="EMBL" id="PJAI02000001">
    <property type="protein sequence ID" value="TYK67388.1"/>
    <property type="molecule type" value="Genomic_DNA"/>
</dbReference>
<proteinExistence type="predicted"/>
<dbReference type="RefSeq" id="WP_148747673.1">
    <property type="nucleotide sequence ID" value="NZ_PJAI02000001.1"/>
</dbReference>
<keyword evidence="3" id="KW-1185">Reference proteome</keyword>
<accession>A0ABY3N1S9</accession>
<evidence type="ECO:0000259" key="1">
    <source>
        <dbReference type="PROSITE" id="PS50887"/>
    </source>
</evidence>
<protein>
    <submittedName>
        <fullName evidence="2">Diguanylate cyclase</fullName>
    </submittedName>
</protein>
<reference evidence="2 3" key="1">
    <citation type="submission" date="2019-08" db="EMBL/GenBank/DDBJ databases">
        <title>Microbe sample from Colwellia echini.</title>
        <authorList>
            <person name="Christiansen L."/>
            <person name="Pathiraja D."/>
            <person name="Schultz-Johansen M."/>
            <person name="Choi I.-G."/>
            <person name="Stougaard P."/>
        </authorList>
    </citation>
    <scope>NUCLEOTIDE SEQUENCE [LARGE SCALE GENOMIC DNA]</scope>
    <source>
        <strain evidence="2 3">A3</strain>
    </source>
</reference>
<name>A0ABY3N1S9_9GAMM</name>
<dbReference type="PROSITE" id="PS50887">
    <property type="entry name" value="GGDEF"/>
    <property type="match status" value="1"/>
</dbReference>
<dbReference type="Proteomes" id="UP000815846">
    <property type="component" value="Unassembled WGS sequence"/>
</dbReference>
<evidence type="ECO:0000313" key="2">
    <source>
        <dbReference type="EMBL" id="TYK67388.1"/>
    </source>
</evidence>
<dbReference type="Gene3D" id="3.30.70.270">
    <property type="match status" value="1"/>
</dbReference>
<sequence length="43" mass="4533">MGVPISLGVTSVIDGDDVDAIFKRVDNALYKAKSIGKNVVVLD</sequence>
<comment type="caution">
    <text evidence="2">The sequence shown here is derived from an EMBL/GenBank/DDBJ whole genome shotgun (WGS) entry which is preliminary data.</text>
</comment>
<dbReference type="InterPro" id="IPR043128">
    <property type="entry name" value="Rev_trsase/Diguanyl_cyclase"/>
</dbReference>
<evidence type="ECO:0000313" key="3">
    <source>
        <dbReference type="Proteomes" id="UP000815846"/>
    </source>
</evidence>
<dbReference type="InterPro" id="IPR000160">
    <property type="entry name" value="GGDEF_dom"/>
</dbReference>
<organism evidence="2 3">
    <name type="scientific">Colwellia echini</name>
    <dbReference type="NCBI Taxonomy" id="1982103"/>
    <lineage>
        <taxon>Bacteria</taxon>
        <taxon>Pseudomonadati</taxon>
        <taxon>Pseudomonadota</taxon>
        <taxon>Gammaproteobacteria</taxon>
        <taxon>Alteromonadales</taxon>
        <taxon>Colwelliaceae</taxon>
        <taxon>Colwellia</taxon>
    </lineage>
</organism>
<dbReference type="InterPro" id="IPR029787">
    <property type="entry name" value="Nucleotide_cyclase"/>
</dbReference>
<feature type="domain" description="GGDEF" evidence="1">
    <location>
        <begin position="1"/>
        <end position="43"/>
    </location>
</feature>
<dbReference type="SUPFAM" id="SSF55073">
    <property type="entry name" value="Nucleotide cyclase"/>
    <property type="match status" value="1"/>
</dbReference>